<dbReference type="PANTHER" id="PTHR32439">
    <property type="entry name" value="FERREDOXIN--NITRITE REDUCTASE, CHLOROPLASTIC"/>
    <property type="match status" value="1"/>
</dbReference>
<dbReference type="Pfam" id="PF03460">
    <property type="entry name" value="NIR_SIR_ferr"/>
    <property type="match status" value="1"/>
</dbReference>
<accession>A0A6M0H1W9</accession>
<organism evidence="9 10">
    <name type="scientific">Clostridium senegalense</name>
    <dbReference type="NCBI Taxonomy" id="1465809"/>
    <lineage>
        <taxon>Bacteria</taxon>
        <taxon>Bacillati</taxon>
        <taxon>Bacillota</taxon>
        <taxon>Clostridia</taxon>
        <taxon>Eubacteriales</taxon>
        <taxon>Clostridiaceae</taxon>
        <taxon>Clostridium</taxon>
    </lineage>
</organism>
<keyword evidence="2" id="KW-0349">Heme</keyword>
<dbReference type="Gene3D" id="3.90.480.10">
    <property type="entry name" value="Sulfite Reductase Hemoprotein,Domain 2"/>
    <property type="match status" value="1"/>
</dbReference>
<feature type="domain" description="Nitrite/sulphite reductase 4Fe-4S" evidence="7">
    <location>
        <begin position="118"/>
        <end position="269"/>
    </location>
</feature>
<dbReference type="PROSITE" id="PS00365">
    <property type="entry name" value="NIR_SIR"/>
    <property type="match status" value="1"/>
</dbReference>
<evidence type="ECO:0000256" key="5">
    <source>
        <dbReference type="ARBA" id="ARBA00023004"/>
    </source>
</evidence>
<dbReference type="SUPFAM" id="SSF55124">
    <property type="entry name" value="Nitrite/Sulfite reductase N-terminal domain-like"/>
    <property type="match status" value="2"/>
</dbReference>
<evidence type="ECO:0000259" key="7">
    <source>
        <dbReference type="Pfam" id="PF01077"/>
    </source>
</evidence>
<dbReference type="GO" id="GO:0020037">
    <property type="term" value="F:heme binding"/>
    <property type="evidence" value="ECO:0007669"/>
    <property type="project" value="InterPro"/>
</dbReference>
<keyword evidence="3" id="KW-0479">Metal-binding</keyword>
<evidence type="ECO:0000256" key="1">
    <source>
        <dbReference type="ARBA" id="ARBA00022485"/>
    </source>
</evidence>
<dbReference type="PANTHER" id="PTHR32439:SF9">
    <property type="entry name" value="BLR3264 PROTEIN"/>
    <property type="match status" value="1"/>
</dbReference>
<keyword evidence="6" id="KW-0411">Iron-sulfur</keyword>
<evidence type="ECO:0000313" key="10">
    <source>
        <dbReference type="Proteomes" id="UP000481872"/>
    </source>
</evidence>
<dbReference type="InterPro" id="IPR036136">
    <property type="entry name" value="Nit/Sulf_reduc_fer-like_dom_sf"/>
</dbReference>
<dbReference type="GO" id="GO:0016491">
    <property type="term" value="F:oxidoreductase activity"/>
    <property type="evidence" value="ECO:0007669"/>
    <property type="project" value="UniProtKB-KW"/>
</dbReference>
<dbReference type="Pfam" id="PF01077">
    <property type="entry name" value="NIR_SIR"/>
    <property type="match status" value="1"/>
</dbReference>
<dbReference type="EMBL" id="JAAGPU010000006">
    <property type="protein sequence ID" value="NEU04218.1"/>
    <property type="molecule type" value="Genomic_DNA"/>
</dbReference>
<dbReference type="Gene3D" id="3.30.413.10">
    <property type="entry name" value="Sulfite Reductase Hemoprotein, domain 1"/>
    <property type="match status" value="2"/>
</dbReference>
<name>A0A6M0H1W9_9CLOT</name>
<evidence type="ECO:0000256" key="6">
    <source>
        <dbReference type="ARBA" id="ARBA00023014"/>
    </source>
</evidence>
<dbReference type="PRINTS" id="PR00397">
    <property type="entry name" value="SIROHAEM"/>
</dbReference>
<dbReference type="InterPro" id="IPR006066">
    <property type="entry name" value="NO2/SO3_Rdtase_FeS/sirohaem_BS"/>
</dbReference>
<dbReference type="GO" id="GO:0046872">
    <property type="term" value="F:metal ion binding"/>
    <property type="evidence" value="ECO:0007669"/>
    <property type="project" value="UniProtKB-KW"/>
</dbReference>
<feature type="domain" description="Nitrite/Sulfite reductase ferredoxin-like" evidence="8">
    <location>
        <begin position="44"/>
        <end position="105"/>
    </location>
</feature>
<keyword evidence="10" id="KW-1185">Reference proteome</keyword>
<protein>
    <submittedName>
        <fullName evidence="9">Nitrite/sulfite reductase</fullName>
    </submittedName>
</protein>
<proteinExistence type="predicted"/>
<reference evidence="9 10" key="1">
    <citation type="submission" date="2020-02" db="EMBL/GenBank/DDBJ databases">
        <title>Genome assembly of a novel Clostridium senegalense strain.</title>
        <authorList>
            <person name="Gupta T.B."/>
            <person name="Jauregui R."/>
            <person name="Maclean P."/>
            <person name="Nawarathana A."/>
            <person name="Brightwell G."/>
        </authorList>
    </citation>
    <scope>NUCLEOTIDE SEQUENCE [LARGE SCALE GENOMIC DNA]</scope>
    <source>
        <strain evidence="9 10">AGRFS4</strain>
    </source>
</reference>
<sequence length="516" mass="57838">MSELKKLFLSEIPEFRKTGLKFINKELSRGDFKGISGGFGVYSHRDGEHFMIRLRVPSGVASLENLKDIYKIAKEYNLDKVHLTTRQAIQLHGLSIEDVCSVMKESINKGIYTRGGGGNFPRNVAMSPLSGVNKNEAFDVTPYALAVNEHFIKKITTYKLPRKLKVSFSSSNNDEGHCTIQDLGFLACTKDSKNYFRVYLGGGLGRNGKVAIEFDELVEPKDVLYHVEAMTNFFVAEGNYENKSKARIRYIVEKLGVDGFIKEYKKHLAFAIENYDLDLNITPINYNKKGINTGLKNSRLIPQKQQGLYSVYFHPIGGQLSMDNFKLILDELEKIEKPMIRLSMTEGLYFINLNGEEAERILKVTKNLGGENKLEQSVSCIGVPICQMGVAESQSTLNAIIDYFKKNNLEDDILPSIHISGCPNSCGVHQVGEIGLTGKMKKVNNISTKCFELHIGGAFGYGKACLGEIYGDITEDSVPKILYKLALEIKNKNITFDELINNNTQTLKDIINEYIV</sequence>
<dbReference type="InterPro" id="IPR006067">
    <property type="entry name" value="NO2/SO3_Rdtase_4Fe4S_dom"/>
</dbReference>
<keyword evidence="4" id="KW-0560">Oxidoreductase</keyword>
<keyword evidence="1" id="KW-0004">4Fe-4S</keyword>
<evidence type="ECO:0000256" key="2">
    <source>
        <dbReference type="ARBA" id="ARBA00022617"/>
    </source>
</evidence>
<gene>
    <name evidence="9" type="ORF">G3M99_04950</name>
</gene>
<dbReference type="InterPro" id="IPR045854">
    <property type="entry name" value="NO2/SO3_Rdtase_4Fe4S_sf"/>
</dbReference>
<dbReference type="AlphaFoldDB" id="A0A6M0H1W9"/>
<dbReference type="RefSeq" id="WP_199869407.1">
    <property type="nucleotide sequence ID" value="NZ_JAAGPU010000006.1"/>
</dbReference>
<evidence type="ECO:0000259" key="8">
    <source>
        <dbReference type="Pfam" id="PF03460"/>
    </source>
</evidence>
<comment type="caution">
    <text evidence="9">The sequence shown here is derived from an EMBL/GenBank/DDBJ whole genome shotgun (WGS) entry which is preliminary data.</text>
</comment>
<dbReference type="Proteomes" id="UP000481872">
    <property type="component" value="Unassembled WGS sequence"/>
</dbReference>
<evidence type="ECO:0000256" key="4">
    <source>
        <dbReference type="ARBA" id="ARBA00023002"/>
    </source>
</evidence>
<dbReference type="InterPro" id="IPR051329">
    <property type="entry name" value="NIR_SIR_4Fe-4S"/>
</dbReference>
<evidence type="ECO:0000313" key="9">
    <source>
        <dbReference type="EMBL" id="NEU04218.1"/>
    </source>
</evidence>
<dbReference type="SUPFAM" id="SSF56014">
    <property type="entry name" value="Nitrite and sulphite reductase 4Fe-4S domain-like"/>
    <property type="match status" value="2"/>
</dbReference>
<keyword evidence="5" id="KW-0408">Iron</keyword>
<dbReference type="GO" id="GO:0051539">
    <property type="term" value="F:4 iron, 4 sulfur cluster binding"/>
    <property type="evidence" value="ECO:0007669"/>
    <property type="project" value="UniProtKB-KW"/>
</dbReference>
<evidence type="ECO:0000256" key="3">
    <source>
        <dbReference type="ARBA" id="ARBA00022723"/>
    </source>
</evidence>
<dbReference type="InterPro" id="IPR005117">
    <property type="entry name" value="NiRdtase/SiRdtase_haem-b_fer"/>
</dbReference>